<evidence type="ECO:0000313" key="3">
    <source>
        <dbReference type="Proteomes" id="UP000018201"/>
    </source>
</evidence>
<name>U6H1Z4_9EIME</name>
<evidence type="ECO:0000313" key="2">
    <source>
        <dbReference type="EMBL" id="CDI84754.1"/>
    </source>
</evidence>
<protein>
    <submittedName>
        <fullName evidence="2">Erv1 / Alr family domain-containing protein, putative</fullName>
    </submittedName>
</protein>
<feature type="compositionally biased region" description="Low complexity" evidence="1">
    <location>
        <begin position="45"/>
        <end position="73"/>
    </location>
</feature>
<keyword evidence="3" id="KW-1185">Reference proteome</keyword>
<organism evidence="2 3">
    <name type="scientific">Eimeria praecox</name>
    <dbReference type="NCBI Taxonomy" id="51316"/>
    <lineage>
        <taxon>Eukaryota</taxon>
        <taxon>Sar</taxon>
        <taxon>Alveolata</taxon>
        <taxon>Apicomplexa</taxon>
        <taxon>Conoidasida</taxon>
        <taxon>Coccidia</taxon>
        <taxon>Eucoccidiorida</taxon>
        <taxon>Eimeriorina</taxon>
        <taxon>Eimeriidae</taxon>
        <taxon>Eimeria</taxon>
    </lineage>
</organism>
<feature type="region of interest" description="Disordered" evidence="1">
    <location>
        <begin position="1"/>
        <end position="73"/>
    </location>
</feature>
<dbReference type="OrthoDB" id="17199at2759"/>
<accession>U6H1Z4</accession>
<gene>
    <name evidence="2" type="ORF">EPH_0059030</name>
</gene>
<dbReference type="EMBL" id="HG692987">
    <property type="protein sequence ID" value="CDI84754.1"/>
    <property type="molecule type" value="Genomic_DNA"/>
</dbReference>
<reference evidence="2" key="1">
    <citation type="submission" date="2013-10" db="EMBL/GenBank/DDBJ databases">
        <title>Genomic analysis of the causative agents of coccidiosis in chickens.</title>
        <authorList>
            <person name="Reid A.J."/>
            <person name="Blake D."/>
            <person name="Billington K."/>
            <person name="Browne H."/>
            <person name="Dunn M."/>
            <person name="Hung S."/>
            <person name="Kawahara F."/>
            <person name="Miranda-Saavedra D."/>
            <person name="Mourier T."/>
            <person name="Nagra H."/>
            <person name="Otto T.D."/>
            <person name="Rawlings N."/>
            <person name="Sanchez A."/>
            <person name="Sanders M."/>
            <person name="Subramaniam C."/>
            <person name="Tay Y."/>
            <person name="Dear P."/>
            <person name="Doerig C."/>
            <person name="Gruber A."/>
            <person name="Parkinson J."/>
            <person name="Shirley M."/>
            <person name="Wan K.L."/>
            <person name="Berriman M."/>
            <person name="Tomley F."/>
            <person name="Pain A."/>
        </authorList>
    </citation>
    <scope>NUCLEOTIDE SEQUENCE [LARGE SCALE GENOMIC DNA]</scope>
    <source>
        <strain evidence="2">Houghton</strain>
    </source>
</reference>
<feature type="compositionally biased region" description="Polar residues" evidence="1">
    <location>
        <begin position="19"/>
        <end position="41"/>
    </location>
</feature>
<sequence>MWRLGLQQLQQQPAALQTRVDTPQERTTAANTETPALSSPEPQREAAAAAAAAAAKEEAATATAAPAETEGAAATATATTTTAAAAAAADAAAEKCFKLHFCDETNEPEDVCNAQWLVVRKYQNNI</sequence>
<dbReference type="AlphaFoldDB" id="U6H1Z4"/>
<feature type="compositionally biased region" description="Low complexity" evidence="1">
    <location>
        <begin position="1"/>
        <end position="17"/>
    </location>
</feature>
<proteinExistence type="predicted"/>
<evidence type="ECO:0000256" key="1">
    <source>
        <dbReference type="SAM" id="MobiDB-lite"/>
    </source>
</evidence>
<dbReference type="VEuPathDB" id="ToxoDB:EPH_0059030"/>
<reference evidence="2" key="2">
    <citation type="submission" date="2013-10" db="EMBL/GenBank/DDBJ databases">
        <authorList>
            <person name="Aslett M."/>
        </authorList>
    </citation>
    <scope>NUCLEOTIDE SEQUENCE [LARGE SCALE GENOMIC DNA]</scope>
    <source>
        <strain evidence="2">Houghton</strain>
    </source>
</reference>
<dbReference type="Proteomes" id="UP000018201">
    <property type="component" value="Unassembled WGS sequence"/>
</dbReference>